<comment type="caution">
    <text evidence="1">The sequence shown here is derived from an EMBL/GenBank/DDBJ whole genome shotgun (WGS) entry which is preliminary data.</text>
</comment>
<name>A0A561BI76_9BURK</name>
<sequence>MPEVPADLQAFFLAAGWYRGRVVPVPEGVPAGHPAAGILAGFLGLKVFNPGAGEECPTSDIDFMAQPFEDSSHELYEATVGEYLVTVAEVGQGYSLLLIDGKGRWFGASLVHDAFWLCGESMTDALRTLLQGRRVRPVLLHGQASTSLYGIDHDASHPAVYRP</sequence>
<dbReference type="OrthoDB" id="7608789at2"/>
<dbReference type="InterPro" id="IPR025850">
    <property type="entry name" value="SUKH-3"/>
</dbReference>
<dbReference type="RefSeq" id="WP_145745433.1">
    <property type="nucleotide sequence ID" value="NZ_VIVL01000007.1"/>
</dbReference>
<gene>
    <name evidence="1" type="ORF">FB547_107109</name>
</gene>
<dbReference type="Pfam" id="PF14433">
    <property type="entry name" value="SUKH-3"/>
    <property type="match status" value="1"/>
</dbReference>
<dbReference type="AlphaFoldDB" id="A0A561BI76"/>
<accession>A0A561BI76</accession>
<evidence type="ECO:0000313" key="1">
    <source>
        <dbReference type="EMBL" id="TWD78575.1"/>
    </source>
</evidence>
<dbReference type="EMBL" id="VIVL01000007">
    <property type="protein sequence ID" value="TWD78575.1"/>
    <property type="molecule type" value="Genomic_DNA"/>
</dbReference>
<protein>
    <submittedName>
        <fullName evidence="1">SUKH-3 immunity protein of toxin-antitoxin system</fullName>
    </submittedName>
</protein>
<reference evidence="1 2" key="1">
    <citation type="submission" date="2019-06" db="EMBL/GenBank/DDBJ databases">
        <title>Sorghum-associated microbial communities from plants grown in Nebraska, USA.</title>
        <authorList>
            <person name="Schachtman D."/>
        </authorList>
    </citation>
    <scope>NUCLEOTIDE SEQUENCE [LARGE SCALE GENOMIC DNA]</scope>
    <source>
        <strain evidence="1 2">T529</strain>
    </source>
</reference>
<organism evidence="1 2">
    <name type="scientific">Variovorax beijingensis</name>
    <dbReference type="NCBI Taxonomy" id="2496117"/>
    <lineage>
        <taxon>Bacteria</taxon>
        <taxon>Pseudomonadati</taxon>
        <taxon>Pseudomonadota</taxon>
        <taxon>Betaproteobacteria</taxon>
        <taxon>Burkholderiales</taxon>
        <taxon>Comamonadaceae</taxon>
        <taxon>Variovorax</taxon>
    </lineage>
</organism>
<proteinExistence type="predicted"/>
<evidence type="ECO:0000313" key="2">
    <source>
        <dbReference type="Proteomes" id="UP000319722"/>
    </source>
</evidence>
<dbReference type="Proteomes" id="UP000319722">
    <property type="component" value="Unassembled WGS sequence"/>
</dbReference>